<dbReference type="InterPro" id="IPR010090">
    <property type="entry name" value="Phage_tape_meas"/>
</dbReference>
<evidence type="ECO:0000313" key="3">
    <source>
        <dbReference type="EMBL" id="QLL78044.1"/>
    </source>
</evidence>
<evidence type="ECO:0000313" key="4">
    <source>
        <dbReference type="Proteomes" id="UP000510886"/>
    </source>
</evidence>
<protein>
    <submittedName>
        <fullName evidence="3">Phage tail tape measure protein</fullName>
    </submittedName>
</protein>
<keyword evidence="1" id="KW-0175">Coiled coil</keyword>
<sequence>MKYGIKSPHDNIFGTGLRKVINSLVSAVKNIDSKSSVLGKLGIKKSEIVDANGNLRSLTDIMGVLNKHTQDMEGADKNAVFNALFGTTGQQAGMILAENSKRLGELTEKTQAAADKGKYVQTLAQKNSETAQANTQKFKKAWEDLEIKFGAELLPYMTEATKSLSDLFSQKDFQEDVEAMASGVGKFASGIVKLGEVTAKYRRVLLGISIASAGLWVVDKVVNFIIKIQKLKDIFGGLSSKIVEEQTEVASLTAEYQKLAEAKAAASNAYTETPVKSASKTGEAVEEVATSVPTTGGKAKGVGTKVAKEVESEIATSGLSVNHF</sequence>
<dbReference type="RefSeq" id="WP_180848361.1">
    <property type="nucleotide sequence ID" value="NZ_CP047418.1"/>
</dbReference>
<dbReference type="AlphaFoldDB" id="A0A7H9EK59"/>
<dbReference type="EMBL" id="CP047418">
    <property type="protein sequence ID" value="QLL78044.1"/>
    <property type="molecule type" value="Genomic_DNA"/>
</dbReference>
<proteinExistence type="predicted"/>
<accession>A0A7H9EK59</accession>
<evidence type="ECO:0000259" key="2">
    <source>
        <dbReference type="Pfam" id="PF10145"/>
    </source>
</evidence>
<dbReference type="NCBIfam" id="TIGR01760">
    <property type="entry name" value="tape_meas_TP901"/>
    <property type="match status" value="1"/>
</dbReference>
<name>A0A7H9EK59_9LACO</name>
<dbReference type="Proteomes" id="UP000510886">
    <property type="component" value="Chromosome"/>
</dbReference>
<gene>
    <name evidence="3" type="ORF">GTO87_05135</name>
</gene>
<feature type="coiled-coil region" evidence="1">
    <location>
        <begin position="242"/>
        <end position="269"/>
    </location>
</feature>
<dbReference type="KEGG" id="lsw:GTO87_05135"/>
<evidence type="ECO:0000256" key="1">
    <source>
        <dbReference type="SAM" id="Coils"/>
    </source>
</evidence>
<dbReference type="Pfam" id="PF10145">
    <property type="entry name" value="PhageMin_Tail"/>
    <property type="match status" value="1"/>
</dbReference>
<organism evidence="3 4">
    <name type="scientific">Ligilactobacillus saerimneri</name>
    <dbReference type="NCBI Taxonomy" id="228229"/>
    <lineage>
        <taxon>Bacteria</taxon>
        <taxon>Bacillati</taxon>
        <taxon>Bacillota</taxon>
        <taxon>Bacilli</taxon>
        <taxon>Lactobacillales</taxon>
        <taxon>Lactobacillaceae</taxon>
        <taxon>Ligilactobacillus</taxon>
    </lineage>
</organism>
<feature type="domain" description="Phage tail tape measure protein" evidence="2">
    <location>
        <begin position="14"/>
        <end position="86"/>
    </location>
</feature>
<reference evidence="3 4" key="1">
    <citation type="submission" date="2020-01" db="EMBL/GenBank/DDBJ databases">
        <title>Complete and circular genome sequences of six lactobacillus isolates from horses.</title>
        <authorList>
            <person name="Hassan H.M."/>
        </authorList>
    </citation>
    <scope>NUCLEOTIDE SEQUENCE [LARGE SCALE GENOMIC DNA]</scope>
    <source>
        <strain evidence="3 4">1A</strain>
    </source>
</reference>